<feature type="region of interest" description="Disordered" evidence="1">
    <location>
        <begin position="853"/>
        <end position="921"/>
    </location>
</feature>
<feature type="compositionally biased region" description="Polar residues" evidence="1">
    <location>
        <begin position="878"/>
        <end position="888"/>
    </location>
</feature>
<accession>A0A255EG17</accession>
<dbReference type="RefSeq" id="WP_094449559.1">
    <property type="nucleotide sequence ID" value="NZ_NMVI01000005.1"/>
</dbReference>
<proteinExistence type="predicted"/>
<protein>
    <submittedName>
        <fullName evidence="3">Uncharacterized protein</fullName>
    </submittedName>
</protein>
<feature type="compositionally biased region" description="Low complexity" evidence="1">
    <location>
        <begin position="861"/>
        <end position="872"/>
    </location>
</feature>
<keyword evidence="2" id="KW-0812">Transmembrane</keyword>
<reference evidence="3 4" key="1">
    <citation type="submission" date="2017-07" db="EMBL/GenBank/DDBJ databases">
        <title>Draft whole genome sequences of clinical Proprionibacteriaceae strains.</title>
        <authorList>
            <person name="Bernier A.-M."/>
            <person name="Bernard K."/>
            <person name="Domingo M.-C."/>
        </authorList>
    </citation>
    <scope>NUCLEOTIDE SEQUENCE [LARGE SCALE GENOMIC DNA]</scope>
    <source>
        <strain evidence="3 4">NML 160184</strain>
    </source>
</reference>
<evidence type="ECO:0000256" key="1">
    <source>
        <dbReference type="SAM" id="MobiDB-lite"/>
    </source>
</evidence>
<feature type="transmembrane region" description="Helical" evidence="2">
    <location>
        <begin position="561"/>
        <end position="582"/>
    </location>
</feature>
<keyword evidence="2" id="KW-1133">Transmembrane helix</keyword>
<comment type="caution">
    <text evidence="3">The sequence shown here is derived from an EMBL/GenBank/DDBJ whole genome shotgun (WGS) entry which is preliminary data.</text>
</comment>
<keyword evidence="2" id="KW-0472">Membrane</keyword>
<dbReference type="AlphaFoldDB" id="A0A255EG17"/>
<organism evidence="3 4">
    <name type="scientific">Parenemella sanctibonifatiensis</name>
    <dbReference type="NCBI Taxonomy" id="2016505"/>
    <lineage>
        <taxon>Bacteria</taxon>
        <taxon>Bacillati</taxon>
        <taxon>Actinomycetota</taxon>
        <taxon>Actinomycetes</taxon>
        <taxon>Propionibacteriales</taxon>
        <taxon>Propionibacteriaceae</taxon>
        <taxon>Parenemella</taxon>
    </lineage>
</organism>
<sequence length="921" mass="99659">MTALVVVVVPPGPLDAVTETLVDWSAAGLLSPMVVLDPSGVRGQDFPVSYVADGQRWGGNIQQVLTSQRYDRVRLCVLVPAIGEAPGLSAAAEHGVHQAILGTGAVPKVELIRAIVTRPGSGQGRVDLVREGWHNVLLSPEDSPGPGAGHSPLPPSVDPHEIAPYAAAALAGLTGLWQGIDEGPLDDAPAPYGQNVRLMRGYYRDLDASGIQATVRNEITELRDEVPLPNQHGRPAVYIDDTQMATNDMAAAVLRKHASTFRGQRVQPAAVEADNVGMWKAITMLFGFIWASITLAPMKWYSMVVGNVSSAAARGVHSVVFGSDPSAYNVVAKGELAGGNADWQQLARASATLGDALDSDGTPRQHEVTGDFSAVWRDYIECGLTLVDAGDRSHNIAPIQVGNERGVLRRMTDLVPASGFDKIPPRVASAVGITKVRAADPLGTHTLRQRLHHVSGQPNLARDVDSTLQELDAWEARGQQSYASRMGGMIAQQLMRTADEVRGLMQRVQQAAEAEQVDSGSAARQKSIALWMRVLFIVFLAVVALMLVGGWQQWWEWSTSGITIGISFLVWLIGSFVLFVMGQRELFRDINRRKVAVSQSEADQRNLRTAMRDLRRQTEAYGQFLEWTRALGVLAHRPFGPPVPPPESVDQLSAGLPRNVALGAAQAEPAAIAKVVSLLRRETFGAGWLSRPWESMLADAGRRLGPDAYEISEDPRRMWLQRAGVQESFLTRWADVLEAEGVSRTGGDELWDYVMRRLTDPNSHQLREELIGQVRTADGDTVPAAKFWRGIGDEQPPASGDLDARVLNRDARMSGRATVRQRWPQVRAEGLSRRAVLVELGDAFPSYEIDLTHSEEPEQTAAASWADSSWQAEPASAPAQTTWEQSGTPAADSQAATGTPGAEQTDDGPPAGTAMPDGLVF</sequence>
<evidence type="ECO:0000313" key="3">
    <source>
        <dbReference type="EMBL" id="OYN90466.1"/>
    </source>
</evidence>
<dbReference type="Proteomes" id="UP000216533">
    <property type="component" value="Unassembled WGS sequence"/>
</dbReference>
<dbReference type="EMBL" id="NMVI01000005">
    <property type="protein sequence ID" value="OYN90466.1"/>
    <property type="molecule type" value="Genomic_DNA"/>
</dbReference>
<feature type="transmembrane region" description="Helical" evidence="2">
    <location>
        <begin position="534"/>
        <end position="555"/>
    </location>
</feature>
<gene>
    <name evidence="3" type="ORF">CGZ92_01130</name>
</gene>
<name>A0A255EG17_9ACTN</name>
<evidence type="ECO:0000313" key="4">
    <source>
        <dbReference type="Proteomes" id="UP000216533"/>
    </source>
</evidence>
<evidence type="ECO:0000256" key="2">
    <source>
        <dbReference type="SAM" id="Phobius"/>
    </source>
</evidence>